<feature type="transmembrane region" description="Helical" evidence="1">
    <location>
        <begin position="215"/>
        <end position="234"/>
    </location>
</feature>
<keyword evidence="1" id="KW-1133">Transmembrane helix</keyword>
<proteinExistence type="predicted"/>
<protein>
    <submittedName>
        <fullName evidence="2">Uncharacterized protein</fullName>
    </submittedName>
</protein>
<keyword evidence="3" id="KW-1185">Reference proteome</keyword>
<name>A0ABY9CDT3_VITVI</name>
<keyword evidence="1" id="KW-0472">Membrane</keyword>
<sequence>MEEHKLQYGLSRTNNTIETLMIVLRHALPHETNLNDPIATSAWTHKRLNVPPEHSLPSLDLSFFYPKMDVKQESMSGEPNHLLDLLHKFWLPKSDMNASGSEARGVDRCASQLLKAEIQLEKNESRHLLDTKFDSNSGLIKIPPLSIDEIESVLRNLPALEQYDVELLEEKGIITTDLERGGNVLALLQVICKNVDIKNFYFELKRNYLSNPWKTVAFLVVLALLLLTGLQTFYTVRSYHLH</sequence>
<dbReference type="EMBL" id="CP126655">
    <property type="protein sequence ID" value="WJZ93483.1"/>
    <property type="molecule type" value="Genomic_DNA"/>
</dbReference>
<dbReference type="Proteomes" id="UP001227230">
    <property type="component" value="Chromosome 8"/>
</dbReference>
<evidence type="ECO:0000256" key="1">
    <source>
        <dbReference type="SAM" id="Phobius"/>
    </source>
</evidence>
<dbReference type="PANTHER" id="PTHR31170:SF25">
    <property type="entry name" value="BNAA09G04570D PROTEIN"/>
    <property type="match status" value="1"/>
</dbReference>
<organism evidence="2 3">
    <name type="scientific">Vitis vinifera</name>
    <name type="common">Grape</name>
    <dbReference type="NCBI Taxonomy" id="29760"/>
    <lineage>
        <taxon>Eukaryota</taxon>
        <taxon>Viridiplantae</taxon>
        <taxon>Streptophyta</taxon>
        <taxon>Embryophyta</taxon>
        <taxon>Tracheophyta</taxon>
        <taxon>Spermatophyta</taxon>
        <taxon>Magnoliopsida</taxon>
        <taxon>eudicotyledons</taxon>
        <taxon>Gunneridae</taxon>
        <taxon>Pentapetalae</taxon>
        <taxon>rosids</taxon>
        <taxon>Vitales</taxon>
        <taxon>Vitaceae</taxon>
        <taxon>Viteae</taxon>
        <taxon>Vitis</taxon>
    </lineage>
</organism>
<gene>
    <name evidence="2" type="ORF">VitviT2T_012420</name>
</gene>
<accession>A0ABY9CDT3</accession>
<reference evidence="2 3" key="1">
    <citation type="journal article" date="2023" name="Hortic Res">
        <title>The complete reference genome for grapevine (Vitis vinifera L.) genetics and breeding.</title>
        <authorList>
            <person name="Shi X."/>
            <person name="Cao S."/>
            <person name="Wang X."/>
            <person name="Huang S."/>
            <person name="Wang Y."/>
            <person name="Liu Z."/>
            <person name="Liu W."/>
            <person name="Leng X."/>
            <person name="Peng Y."/>
            <person name="Wang N."/>
            <person name="Wang Y."/>
            <person name="Ma Z."/>
            <person name="Xu X."/>
            <person name="Zhang F."/>
            <person name="Xue H."/>
            <person name="Zhong H."/>
            <person name="Wang Y."/>
            <person name="Zhang K."/>
            <person name="Velt A."/>
            <person name="Avia K."/>
            <person name="Holtgrawe D."/>
            <person name="Grimplet J."/>
            <person name="Matus J.T."/>
            <person name="Ware D."/>
            <person name="Wu X."/>
            <person name="Wang H."/>
            <person name="Liu C."/>
            <person name="Fang Y."/>
            <person name="Rustenholz C."/>
            <person name="Cheng Z."/>
            <person name="Xiao H."/>
            <person name="Zhou Y."/>
        </authorList>
    </citation>
    <scope>NUCLEOTIDE SEQUENCE [LARGE SCALE GENOMIC DNA]</scope>
    <source>
        <strain evidence="3">cv. Pinot noir / PN40024</strain>
        <tissue evidence="2">Leaf</tissue>
    </source>
</reference>
<keyword evidence="1" id="KW-0812">Transmembrane</keyword>
<dbReference type="Pfam" id="PF03140">
    <property type="entry name" value="DUF247"/>
    <property type="match status" value="1"/>
</dbReference>
<evidence type="ECO:0000313" key="3">
    <source>
        <dbReference type="Proteomes" id="UP001227230"/>
    </source>
</evidence>
<dbReference type="InterPro" id="IPR004158">
    <property type="entry name" value="DUF247_pln"/>
</dbReference>
<dbReference type="PANTHER" id="PTHR31170">
    <property type="entry name" value="BNAC04G53230D PROTEIN"/>
    <property type="match status" value="1"/>
</dbReference>
<evidence type="ECO:0000313" key="2">
    <source>
        <dbReference type="EMBL" id="WJZ93483.1"/>
    </source>
</evidence>